<dbReference type="PANTHER" id="PTHR34784">
    <property type="entry name" value="50S RIBOSOMAL PROTEIN L34"/>
    <property type="match status" value="1"/>
</dbReference>
<comment type="caution">
    <text evidence="3">The sequence shown here is derived from an EMBL/GenBank/DDBJ whole genome shotgun (WGS) entry which is preliminary data.</text>
</comment>
<evidence type="ECO:0000313" key="3">
    <source>
        <dbReference type="EMBL" id="HDD31820.1"/>
    </source>
</evidence>
<dbReference type="GO" id="GO:0005525">
    <property type="term" value="F:GTP binding"/>
    <property type="evidence" value="ECO:0007669"/>
    <property type="project" value="UniProtKB-KW"/>
</dbReference>
<sequence length="124" mass="13693">MSKWGRYVIEIGMGVDQHGQDSTKAAVKAVKDAITRVCTVGLLELFDLDFKRDVRAEVIIGVPYPQEVDVEEVKNAVPLTCEKIVKVVEGGLKGPGIALKEFGDKTNEMLIAVAFITLYVRRED</sequence>
<dbReference type="NCBIfam" id="TIGR02058">
    <property type="entry name" value="lin0512_fam"/>
    <property type="match status" value="1"/>
</dbReference>
<gene>
    <name evidence="3" type="ORF">ENF72_04300</name>
</gene>
<keyword evidence="2" id="KW-0342">GTP-binding</keyword>
<dbReference type="InterPro" id="IPR011719">
    <property type="entry name" value="CHP02058"/>
</dbReference>
<dbReference type="Gene3D" id="3.30.1330.20">
    <property type="entry name" value="Tubulin/FtsZ, C-terminal domain"/>
    <property type="match status" value="1"/>
</dbReference>
<dbReference type="EMBL" id="DQYG01000184">
    <property type="protein sequence ID" value="HDD31820.1"/>
    <property type="molecule type" value="Genomic_DNA"/>
</dbReference>
<name>A0A7C0XZI6_THELI</name>
<dbReference type="AlphaFoldDB" id="A0A7C0XZI6"/>
<dbReference type="Pfam" id="PF09585">
    <property type="entry name" value="Lin0512_fam"/>
    <property type="match status" value="1"/>
</dbReference>
<protein>
    <recommendedName>
        <fullName evidence="4">Lin0512 family protein</fullName>
    </recommendedName>
</protein>
<organism evidence="3">
    <name type="scientific">Thermococcus litoralis</name>
    <dbReference type="NCBI Taxonomy" id="2265"/>
    <lineage>
        <taxon>Archaea</taxon>
        <taxon>Methanobacteriati</taxon>
        <taxon>Methanobacteriota</taxon>
        <taxon>Thermococci</taxon>
        <taxon>Thermococcales</taxon>
        <taxon>Thermococcaceae</taxon>
        <taxon>Thermococcus</taxon>
    </lineage>
</organism>
<evidence type="ECO:0000256" key="1">
    <source>
        <dbReference type="ARBA" id="ARBA00022741"/>
    </source>
</evidence>
<proteinExistence type="predicted"/>
<dbReference type="InterPro" id="IPR037103">
    <property type="entry name" value="Tubulin/FtsZ-like_C"/>
</dbReference>
<evidence type="ECO:0008006" key="4">
    <source>
        <dbReference type="Google" id="ProtNLM"/>
    </source>
</evidence>
<evidence type="ECO:0000256" key="2">
    <source>
        <dbReference type="ARBA" id="ARBA00023134"/>
    </source>
</evidence>
<reference evidence="3" key="1">
    <citation type="journal article" date="2020" name="mSystems">
        <title>Genome- and Community-Level Interaction Insights into Carbon Utilization and Element Cycling Functions of Hydrothermarchaeota in Hydrothermal Sediment.</title>
        <authorList>
            <person name="Zhou Z."/>
            <person name="Liu Y."/>
            <person name="Xu W."/>
            <person name="Pan J."/>
            <person name="Luo Z.H."/>
            <person name="Li M."/>
        </authorList>
    </citation>
    <scope>NUCLEOTIDE SEQUENCE [LARGE SCALE GENOMIC DNA]</scope>
    <source>
        <strain evidence="3">HyVt-151</strain>
    </source>
</reference>
<dbReference type="Proteomes" id="UP000886210">
    <property type="component" value="Unassembled WGS sequence"/>
</dbReference>
<dbReference type="PANTHER" id="PTHR34784:SF1">
    <property type="entry name" value="50S RIBOSOMAL PROTEIN L34"/>
    <property type="match status" value="1"/>
</dbReference>
<keyword evidence="1" id="KW-0547">Nucleotide-binding</keyword>
<accession>A0A7C0XZI6</accession>